<organism evidence="1 2">
    <name type="scientific">Lysinibacillus louembei</name>
    <dbReference type="NCBI Taxonomy" id="1470088"/>
    <lineage>
        <taxon>Bacteria</taxon>
        <taxon>Bacillati</taxon>
        <taxon>Bacillota</taxon>
        <taxon>Bacilli</taxon>
        <taxon>Bacillales</taxon>
        <taxon>Bacillaceae</taxon>
        <taxon>Lysinibacillus</taxon>
    </lineage>
</organism>
<sequence length="139" mass="16013">MYKKIIAFSMATLILSGCNLPQSSKGTNIEISESLHNYDKEMLLTALEKHPEFPQLNPDETITIKEKNETVTYFSQIEYRPGKSENNEFTEVEASTAEYFITLVKILELEGDEMKSYWKYQYFPSTSKVSLIESEENSS</sequence>
<evidence type="ECO:0000313" key="1">
    <source>
        <dbReference type="EMBL" id="WPK11120.1"/>
    </source>
</evidence>
<protein>
    <recommendedName>
        <fullName evidence="3">Lipoprotein</fullName>
    </recommendedName>
</protein>
<proteinExistence type="predicted"/>
<dbReference type="Proteomes" id="UP001322664">
    <property type="component" value="Chromosome"/>
</dbReference>
<gene>
    <name evidence="1" type="ORF">R6U77_14665</name>
</gene>
<evidence type="ECO:0008006" key="3">
    <source>
        <dbReference type="Google" id="ProtNLM"/>
    </source>
</evidence>
<evidence type="ECO:0000313" key="2">
    <source>
        <dbReference type="Proteomes" id="UP001322664"/>
    </source>
</evidence>
<dbReference type="PROSITE" id="PS51257">
    <property type="entry name" value="PROKAR_LIPOPROTEIN"/>
    <property type="match status" value="1"/>
</dbReference>
<name>A0ABZ0RW90_9BACI</name>
<keyword evidence="2" id="KW-1185">Reference proteome</keyword>
<accession>A0ABZ0RW90</accession>
<reference evidence="1 2" key="1">
    <citation type="submission" date="2023-09" db="EMBL/GenBank/DDBJ databases">
        <authorList>
            <person name="Page C.A."/>
            <person name="Perez-Diaz I.M."/>
        </authorList>
    </citation>
    <scope>NUCLEOTIDE SEQUENCE [LARGE SCALE GENOMIC DNA]</scope>
    <source>
        <strain evidence="1 2">Ll15</strain>
    </source>
</reference>
<dbReference type="EMBL" id="CP137624">
    <property type="protein sequence ID" value="WPK11120.1"/>
    <property type="molecule type" value="Genomic_DNA"/>
</dbReference>
<dbReference type="RefSeq" id="WP_319836211.1">
    <property type="nucleotide sequence ID" value="NZ_CP137624.1"/>
</dbReference>